<dbReference type="RefSeq" id="WP_201275735.1">
    <property type="nucleotide sequence ID" value="NZ_JACVDA010000015.1"/>
</dbReference>
<gene>
    <name evidence="1" type="ORF">IBJ83_05815</name>
</gene>
<keyword evidence="2" id="KW-1185">Reference proteome</keyword>
<dbReference type="Proteomes" id="UP000823123">
    <property type="component" value="Unassembled WGS sequence"/>
</dbReference>
<proteinExistence type="predicted"/>
<organism evidence="1 2">
    <name type="scientific">Parvimonas parva</name>
    <dbReference type="NCBI Taxonomy" id="2769485"/>
    <lineage>
        <taxon>Bacteria</taxon>
        <taxon>Bacillati</taxon>
        <taxon>Bacillota</taxon>
        <taxon>Tissierellia</taxon>
        <taxon>Tissierellales</taxon>
        <taxon>Peptoniphilaceae</taxon>
        <taxon>Parvimonas</taxon>
    </lineage>
</organism>
<reference evidence="1 2" key="1">
    <citation type="submission" date="2020-09" db="EMBL/GenBank/DDBJ databases">
        <title>Parvimonas S3374 sp. nov.</title>
        <authorList>
            <person name="Buhl M."/>
        </authorList>
    </citation>
    <scope>NUCLEOTIDE SEQUENCE [LARGE SCALE GENOMIC DNA]</scope>
    <source>
        <strain evidence="1 2">S3374</strain>
    </source>
</reference>
<dbReference type="EMBL" id="JACVDA010000015">
    <property type="protein sequence ID" value="MBK1468832.1"/>
    <property type="molecule type" value="Genomic_DNA"/>
</dbReference>
<accession>A0ABS1C9Q4</accession>
<sequence>MKVIDFKDLEYKDLQNDLIKYVYIERLELGQELLNIRSSSKYVSELRFVVPDFDYDVGDYFVAKFENEEEMNNAVLGLLNNREYNDCNCIKLCNANTNLTEEEFNNLKEIEDNGTVFEYDDYYLEHYENFKEEIFKKYFKRDLDDILENLRDSLKINYLDELDNYKEDFEDVKSQLSNVTLYNDRKEYQVDRIDFSEYIKNNDCIKEIEKTFNFQKIREMNVDEFSSLNEVSAETGDFEGTDIFYTSKEDNIQVFIHLYEEDNIQVFIHLYEEDNRTIEEICEDKELMQELKDLTIEAYKEELDLKIEELELDEEMEM</sequence>
<name>A0ABS1C9Q4_9FIRM</name>
<protein>
    <submittedName>
        <fullName evidence="1">Uncharacterized protein</fullName>
    </submittedName>
</protein>
<comment type="caution">
    <text evidence="1">The sequence shown here is derived from an EMBL/GenBank/DDBJ whole genome shotgun (WGS) entry which is preliminary data.</text>
</comment>
<evidence type="ECO:0000313" key="1">
    <source>
        <dbReference type="EMBL" id="MBK1468832.1"/>
    </source>
</evidence>
<evidence type="ECO:0000313" key="2">
    <source>
        <dbReference type="Proteomes" id="UP000823123"/>
    </source>
</evidence>